<dbReference type="Gene3D" id="3.10.350.10">
    <property type="entry name" value="LysM domain"/>
    <property type="match status" value="2"/>
</dbReference>
<sequence>MMKRIFLLIGFLMVFQVLCFAQEIKYSTHKIAKGETLSMIAAKYKSTVGDIMRLNGMNAQSQLKIGVKIKIPAEGTIVPPAVAAKSPAETPKKTIVSTHIVQQGETLYALSKKYGVSIDQIKEWNNMPDLHIEIGQTLAVSADGIAAANAAKTIVTDTKQITVPVSKPALQKTITEEQTTTEIKEQPIVPVPENKSAITYTLPAGIKKDGSDSYFANEYHTQYGAIQKADGDAMTFKTASGWEDKKYYILLNDAPAGSIVKITADNGNVVFAKVLWTLDEMKLNTGLRFRINEAAAAVLKISTNRFPLHVEYHQ</sequence>
<feature type="domain" description="LysM" evidence="1">
    <location>
        <begin position="27"/>
        <end position="71"/>
    </location>
</feature>
<dbReference type="RefSeq" id="WP_171605929.1">
    <property type="nucleotide sequence ID" value="NZ_WHPF01000001.1"/>
</dbReference>
<dbReference type="PANTHER" id="PTHR33734">
    <property type="entry name" value="LYSM DOMAIN-CONTAINING GPI-ANCHORED PROTEIN 2"/>
    <property type="match status" value="1"/>
</dbReference>
<feature type="domain" description="LysM" evidence="1">
    <location>
        <begin position="97"/>
        <end position="140"/>
    </location>
</feature>
<comment type="caution">
    <text evidence="2">The sequence shown here is derived from an EMBL/GenBank/DDBJ whole genome shotgun (WGS) entry which is preliminary data.</text>
</comment>
<dbReference type="Proteomes" id="UP000598971">
    <property type="component" value="Unassembled WGS sequence"/>
</dbReference>
<dbReference type="Pfam" id="PF01476">
    <property type="entry name" value="LysM"/>
    <property type="match status" value="2"/>
</dbReference>
<proteinExistence type="predicted"/>
<dbReference type="PROSITE" id="PS51782">
    <property type="entry name" value="LYSM"/>
    <property type="match status" value="2"/>
</dbReference>
<keyword evidence="3" id="KW-1185">Reference proteome</keyword>
<accession>A0A8J8F9W0</accession>
<dbReference type="PANTHER" id="PTHR33734:SF22">
    <property type="entry name" value="MEMBRANE-BOUND LYTIC MUREIN TRANSGLYCOSYLASE D"/>
    <property type="match status" value="1"/>
</dbReference>
<reference evidence="2" key="1">
    <citation type="submission" date="2019-10" db="EMBL/GenBank/DDBJ databases">
        <title>Draft genome sequence of Panacibacter sp. KCS-6.</title>
        <authorList>
            <person name="Yim K.J."/>
        </authorList>
    </citation>
    <scope>NUCLEOTIDE SEQUENCE</scope>
    <source>
        <strain evidence="2">KCS-6</strain>
    </source>
</reference>
<dbReference type="InterPro" id="IPR036779">
    <property type="entry name" value="LysM_dom_sf"/>
</dbReference>
<dbReference type="InterPro" id="IPR018392">
    <property type="entry name" value="LysM"/>
</dbReference>
<dbReference type="AlphaFoldDB" id="A0A8J8F9W0"/>
<evidence type="ECO:0000313" key="3">
    <source>
        <dbReference type="Proteomes" id="UP000598971"/>
    </source>
</evidence>
<evidence type="ECO:0000259" key="1">
    <source>
        <dbReference type="PROSITE" id="PS51782"/>
    </source>
</evidence>
<organism evidence="2 3">
    <name type="scientific">Limnovirga soli</name>
    <dbReference type="NCBI Taxonomy" id="2656915"/>
    <lineage>
        <taxon>Bacteria</taxon>
        <taxon>Pseudomonadati</taxon>
        <taxon>Bacteroidota</taxon>
        <taxon>Chitinophagia</taxon>
        <taxon>Chitinophagales</taxon>
        <taxon>Chitinophagaceae</taxon>
        <taxon>Limnovirga</taxon>
    </lineage>
</organism>
<dbReference type="SUPFAM" id="SSF54106">
    <property type="entry name" value="LysM domain"/>
    <property type="match status" value="2"/>
</dbReference>
<dbReference type="EMBL" id="WHPF01000001">
    <property type="protein sequence ID" value="NNV54011.1"/>
    <property type="molecule type" value="Genomic_DNA"/>
</dbReference>
<gene>
    <name evidence="2" type="ORF">GD597_00980</name>
</gene>
<protein>
    <submittedName>
        <fullName evidence="2">LysM peptidoglycan-binding domain-containing protein</fullName>
    </submittedName>
</protein>
<name>A0A8J8F9W0_9BACT</name>
<dbReference type="CDD" id="cd00118">
    <property type="entry name" value="LysM"/>
    <property type="match status" value="2"/>
</dbReference>
<dbReference type="SMART" id="SM00257">
    <property type="entry name" value="LysM"/>
    <property type="match status" value="2"/>
</dbReference>
<evidence type="ECO:0000313" key="2">
    <source>
        <dbReference type="EMBL" id="NNV54011.1"/>
    </source>
</evidence>